<dbReference type="EMBL" id="JBHTCJ010000008">
    <property type="protein sequence ID" value="MFC7343139.1"/>
    <property type="molecule type" value="Genomic_DNA"/>
</dbReference>
<dbReference type="CDD" id="cd14947">
    <property type="entry name" value="NBR1_like"/>
    <property type="match status" value="1"/>
</dbReference>
<keyword evidence="4" id="KW-1185">Reference proteome</keyword>
<feature type="domain" description="Nbr1 FW" evidence="2">
    <location>
        <begin position="186"/>
        <end position="276"/>
    </location>
</feature>
<name>A0ABW2LKS1_9PSEU</name>
<keyword evidence="1" id="KW-1133">Transmembrane helix</keyword>
<dbReference type="InterPro" id="IPR032350">
    <property type="entry name" value="Nbr1_FW"/>
</dbReference>
<dbReference type="Gene3D" id="2.60.40.10">
    <property type="entry name" value="Immunoglobulins"/>
    <property type="match status" value="1"/>
</dbReference>
<proteinExistence type="predicted"/>
<protein>
    <submittedName>
        <fullName evidence="3">NBR1-Ig-like domain-containing protein</fullName>
    </submittedName>
</protein>
<feature type="transmembrane region" description="Helical" evidence="1">
    <location>
        <begin position="143"/>
        <end position="164"/>
    </location>
</feature>
<dbReference type="Proteomes" id="UP001596504">
    <property type="component" value="Unassembled WGS sequence"/>
</dbReference>
<reference evidence="4" key="1">
    <citation type="journal article" date="2019" name="Int. J. Syst. Evol. Microbiol.">
        <title>The Global Catalogue of Microorganisms (GCM) 10K type strain sequencing project: providing services to taxonomists for standard genome sequencing and annotation.</title>
        <authorList>
            <consortium name="The Broad Institute Genomics Platform"/>
            <consortium name="The Broad Institute Genome Sequencing Center for Infectious Disease"/>
            <person name="Wu L."/>
            <person name="Ma J."/>
        </authorList>
    </citation>
    <scope>NUCLEOTIDE SEQUENCE [LARGE SCALE GENOMIC DNA]</scope>
    <source>
        <strain evidence="4">WLHS5</strain>
    </source>
</reference>
<dbReference type="InterPro" id="IPR013783">
    <property type="entry name" value="Ig-like_fold"/>
</dbReference>
<organism evidence="3 4">
    <name type="scientific">Saccharopolyspora griseoalba</name>
    <dbReference type="NCBI Taxonomy" id="1431848"/>
    <lineage>
        <taxon>Bacteria</taxon>
        <taxon>Bacillati</taxon>
        <taxon>Actinomycetota</taxon>
        <taxon>Actinomycetes</taxon>
        <taxon>Pseudonocardiales</taxon>
        <taxon>Pseudonocardiaceae</taxon>
        <taxon>Saccharopolyspora</taxon>
    </lineage>
</organism>
<keyword evidence="1" id="KW-0472">Membrane</keyword>
<evidence type="ECO:0000313" key="3">
    <source>
        <dbReference type="EMBL" id="MFC7343139.1"/>
    </source>
</evidence>
<sequence length="291" mass="32226">MPRSQRAERPPALEEFVVALRALRERAGEPSFRRMAAKSGAVSHATLHLTVTGYRLQPWQTVREFVRACDGDEDEWCARWRRAAQELAGAPGPGEPVDAAPGQLDGAEPVAEVAALEPAVEPRGSDEVEAEAGAPHRWWRSHWFLVLSVLTVLGVLGAAVPMFAGAPVDERVVHPGDASDFLRDVTYPDGAVVPADAQFIKVWELRNVGSVHWRDRYLQRVDVSMGSEGCRTSERIPIPATAPGQEVQIPVTVRTPPRGQVDCKVRWKMVDESGRELMPGYRPIYFEVRVR</sequence>
<evidence type="ECO:0000259" key="2">
    <source>
        <dbReference type="Pfam" id="PF16158"/>
    </source>
</evidence>
<accession>A0ABW2LKS1</accession>
<comment type="caution">
    <text evidence="3">The sequence shown here is derived from an EMBL/GenBank/DDBJ whole genome shotgun (WGS) entry which is preliminary data.</text>
</comment>
<dbReference type="RefSeq" id="WP_380669735.1">
    <property type="nucleotide sequence ID" value="NZ_JBHTCJ010000008.1"/>
</dbReference>
<gene>
    <name evidence="3" type="ORF">ACFQRI_17200</name>
</gene>
<keyword evidence="1" id="KW-0812">Transmembrane</keyword>
<evidence type="ECO:0000256" key="1">
    <source>
        <dbReference type="SAM" id="Phobius"/>
    </source>
</evidence>
<evidence type="ECO:0000313" key="4">
    <source>
        <dbReference type="Proteomes" id="UP001596504"/>
    </source>
</evidence>
<dbReference type="Pfam" id="PF16158">
    <property type="entry name" value="N_BRCA1_IG"/>
    <property type="match status" value="1"/>
</dbReference>